<evidence type="ECO:0000313" key="1">
    <source>
        <dbReference type="EMBL" id="KKM20588.1"/>
    </source>
</evidence>
<organism evidence="1">
    <name type="scientific">marine sediment metagenome</name>
    <dbReference type="NCBI Taxonomy" id="412755"/>
    <lineage>
        <taxon>unclassified sequences</taxon>
        <taxon>metagenomes</taxon>
        <taxon>ecological metagenomes</taxon>
    </lineage>
</organism>
<dbReference type="EMBL" id="LAZR01013736">
    <property type="protein sequence ID" value="KKM20588.1"/>
    <property type="molecule type" value="Genomic_DNA"/>
</dbReference>
<sequence length="26" mass="3126">DVYKKYILPRIRSIDAHDLLNAIRKN</sequence>
<reference evidence="1" key="1">
    <citation type="journal article" date="2015" name="Nature">
        <title>Complex archaea that bridge the gap between prokaryotes and eukaryotes.</title>
        <authorList>
            <person name="Spang A."/>
            <person name="Saw J.H."/>
            <person name="Jorgensen S.L."/>
            <person name="Zaremba-Niedzwiedzka K."/>
            <person name="Martijn J."/>
            <person name="Lind A.E."/>
            <person name="van Eijk R."/>
            <person name="Schleper C."/>
            <person name="Guy L."/>
            <person name="Ettema T.J."/>
        </authorList>
    </citation>
    <scope>NUCLEOTIDE SEQUENCE</scope>
</reference>
<proteinExistence type="predicted"/>
<accession>A0A0F9KEQ4</accession>
<feature type="non-terminal residue" evidence="1">
    <location>
        <position position="1"/>
    </location>
</feature>
<name>A0A0F9KEQ4_9ZZZZ</name>
<dbReference type="AlphaFoldDB" id="A0A0F9KEQ4"/>
<comment type="caution">
    <text evidence="1">The sequence shown here is derived from an EMBL/GenBank/DDBJ whole genome shotgun (WGS) entry which is preliminary data.</text>
</comment>
<gene>
    <name evidence="1" type="ORF">LCGC14_1643990</name>
</gene>
<protein>
    <submittedName>
        <fullName evidence="1">Uncharacterized protein</fullName>
    </submittedName>
</protein>